<gene>
    <name evidence="1" type="ORF">JW984_15080</name>
</gene>
<organism evidence="1 2">
    <name type="scientific">Candidatus Zymogenus saltonus</name>
    <dbReference type="NCBI Taxonomy" id="2844893"/>
    <lineage>
        <taxon>Bacteria</taxon>
        <taxon>Deltaproteobacteria</taxon>
        <taxon>Candidatus Zymogenia</taxon>
        <taxon>Candidatus Zymogeniales</taxon>
        <taxon>Candidatus Zymogenaceae</taxon>
        <taxon>Candidatus Zymogenus</taxon>
    </lineage>
</organism>
<dbReference type="AlphaFoldDB" id="A0A9D8PR73"/>
<protein>
    <submittedName>
        <fullName evidence="1">Uncharacterized protein</fullName>
    </submittedName>
</protein>
<name>A0A9D8PR73_9DELT</name>
<evidence type="ECO:0000313" key="2">
    <source>
        <dbReference type="Proteomes" id="UP000809273"/>
    </source>
</evidence>
<proteinExistence type="predicted"/>
<sequence length="68" mass="7804">MKKKVEVKKSGKDLKGWIWHVKMIEPQNGGPVQFVATYFIRGKSYSYTDHCPAKAMRAVEDYLDKNGV</sequence>
<accession>A0A9D8PR73</accession>
<reference evidence="1" key="1">
    <citation type="journal article" date="2021" name="Environ. Microbiol.">
        <title>Genomic characterization of three novel Desulfobacterota classes expand the metabolic and phylogenetic diversity of the phylum.</title>
        <authorList>
            <person name="Murphy C.L."/>
            <person name="Biggerstaff J."/>
            <person name="Eichhorn A."/>
            <person name="Ewing E."/>
            <person name="Shahan R."/>
            <person name="Soriano D."/>
            <person name="Stewart S."/>
            <person name="VanMol K."/>
            <person name="Walker R."/>
            <person name="Walters P."/>
            <person name="Elshahed M.S."/>
            <person name="Youssef N.H."/>
        </authorList>
    </citation>
    <scope>NUCLEOTIDE SEQUENCE</scope>
    <source>
        <strain evidence="1">Zod_Metabat.24</strain>
    </source>
</reference>
<dbReference type="EMBL" id="JAFGIX010000082">
    <property type="protein sequence ID" value="MBN1574518.1"/>
    <property type="molecule type" value="Genomic_DNA"/>
</dbReference>
<comment type="caution">
    <text evidence="1">The sequence shown here is derived from an EMBL/GenBank/DDBJ whole genome shotgun (WGS) entry which is preliminary data.</text>
</comment>
<evidence type="ECO:0000313" key="1">
    <source>
        <dbReference type="EMBL" id="MBN1574518.1"/>
    </source>
</evidence>
<dbReference type="Proteomes" id="UP000809273">
    <property type="component" value="Unassembled WGS sequence"/>
</dbReference>
<reference evidence="1" key="2">
    <citation type="submission" date="2021-01" db="EMBL/GenBank/DDBJ databases">
        <authorList>
            <person name="Hahn C.R."/>
            <person name="Youssef N.H."/>
            <person name="Elshahed M."/>
        </authorList>
    </citation>
    <scope>NUCLEOTIDE SEQUENCE</scope>
    <source>
        <strain evidence="1">Zod_Metabat.24</strain>
    </source>
</reference>